<feature type="region of interest" description="Disordered" evidence="1">
    <location>
        <begin position="1"/>
        <end position="51"/>
    </location>
</feature>
<dbReference type="OrthoDB" id="162864at2759"/>
<organism evidence="2 3">
    <name type="scientific">Achlya hypogyna</name>
    <name type="common">Oomycete</name>
    <name type="synonym">Protoachlya hypogyna</name>
    <dbReference type="NCBI Taxonomy" id="1202772"/>
    <lineage>
        <taxon>Eukaryota</taxon>
        <taxon>Sar</taxon>
        <taxon>Stramenopiles</taxon>
        <taxon>Oomycota</taxon>
        <taxon>Saprolegniomycetes</taxon>
        <taxon>Saprolegniales</taxon>
        <taxon>Achlyaceae</taxon>
        <taxon>Achlya</taxon>
    </lineage>
</organism>
<protein>
    <submittedName>
        <fullName evidence="2">Uncharacterized protein</fullName>
    </submittedName>
</protein>
<dbReference type="AlphaFoldDB" id="A0A1V9YEB7"/>
<gene>
    <name evidence="2" type="ORF">ACHHYP_13978</name>
</gene>
<accession>A0A1V9YEB7</accession>
<evidence type="ECO:0000256" key="1">
    <source>
        <dbReference type="SAM" id="MobiDB-lite"/>
    </source>
</evidence>
<sequence length="337" mass="36952">MPSSLPRHEPPVGASSTAEALTADGRMPNQATPPSEACSAPTTTPPRADPKNFADALQAARSRTTGSVQMYAPRPSAECLKALFELTAGDSWDEDAHLALVSRACPEGREKIVASVTVDTGNLLAHHAQTAFVKEFFGVNSADAEWRSLFPAIVQHRKNRYNSLVISVSSMDAKTTMLNKKFTLFGKSFVVATSARQQRDELVDSLFYLDITGVGAQFDHDRAFKALLRLKVGPLFTCVQSAVKNQPSYQGNAWRVYLRTTTAPEAALLHGRVFDQVHLDGRTYNVFCKGYVRLPVKRHGMRSDYCLDLNAALGPHAKPSTPAHITDPKRRKVDLSE</sequence>
<feature type="non-terminal residue" evidence="2">
    <location>
        <position position="337"/>
    </location>
</feature>
<dbReference type="EMBL" id="JNBR01001963">
    <property type="protein sequence ID" value="OQR84039.1"/>
    <property type="molecule type" value="Genomic_DNA"/>
</dbReference>
<dbReference type="Proteomes" id="UP000243579">
    <property type="component" value="Unassembled WGS sequence"/>
</dbReference>
<evidence type="ECO:0000313" key="2">
    <source>
        <dbReference type="EMBL" id="OQR84039.1"/>
    </source>
</evidence>
<reference evidence="2 3" key="1">
    <citation type="journal article" date="2014" name="Genome Biol. Evol.">
        <title>The secreted proteins of Achlya hypogyna and Thraustotheca clavata identify the ancestral oomycete secretome and reveal gene acquisitions by horizontal gene transfer.</title>
        <authorList>
            <person name="Misner I."/>
            <person name="Blouin N."/>
            <person name="Leonard G."/>
            <person name="Richards T.A."/>
            <person name="Lane C.E."/>
        </authorList>
    </citation>
    <scope>NUCLEOTIDE SEQUENCE [LARGE SCALE GENOMIC DNA]</scope>
    <source>
        <strain evidence="2 3">ATCC 48635</strain>
    </source>
</reference>
<keyword evidence="3" id="KW-1185">Reference proteome</keyword>
<feature type="compositionally biased region" description="Basic and acidic residues" evidence="1">
    <location>
        <begin position="1"/>
        <end position="10"/>
    </location>
</feature>
<proteinExistence type="predicted"/>
<dbReference type="STRING" id="1202772.A0A1V9YEB7"/>
<evidence type="ECO:0000313" key="3">
    <source>
        <dbReference type="Proteomes" id="UP000243579"/>
    </source>
</evidence>
<comment type="caution">
    <text evidence="2">The sequence shown here is derived from an EMBL/GenBank/DDBJ whole genome shotgun (WGS) entry which is preliminary data.</text>
</comment>
<feature type="region of interest" description="Disordered" evidence="1">
    <location>
        <begin position="317"/>
        <end position="337"/>
    </location>
</feature>
<name>A0A1V9YEB7_ACHHY</name>